<dbReference type="PROSITE" id="PS50113">
    <property type="entry name" value="PAC"/>
    <property type="match status" value="1"/>
</dbReference>
<keyword evidence="6 19" id="KW-0597">Phosphoprotein</keyword>
<protein>
    <recommendedName>
        <fullName evidence="17">Circadian input-output histidine kinase CikA</fullName>
        <ecNumber evidence="4">2.7.13.3</ecNumber>
    </recommendedName>
    <alternativeName>
        <fullName evidence="16">Sensory/regulatory protein RpfC</fullName>
    </alternativeName>
</protein>
<dbReference type="SMART" id="SM00387">
    <property type="entry name" value="HATPase_c"/>
    <property type="match status" value="1"/>
</dbReference>
<dbReference type="Pfam" id="PF08447">
    <property type="entry name" value="PAS_3"/>
    <property type="match status" value="1"/>
</dbReference>
<evidence type="ECO:0000256" key="12">
    <source>
        <dbReference type="ARBA" id="ARBA00022989"/>
    </source>
</evidence>
<proteinExistence type="inferred from homology"/>
<evidence type="ECO:0000313" key="27">
    <source>
        <dbReference type="EMBL" id="RQH32868.1"/>
    </source>
</evidence>
<keyword evidence="8 21" id="KW-0812">Transmembrane</keyword>
<feature type="domain" description="Response regulatory" evidence="23">
    <location>
        <begin position="1145"/>
        <end position="1262"/>
    </location>
</feature>
<feature type="transmembrane region" description="Helical" evidence="21">
    <location>
        <begin position="468"/>
        <end position="485"/>
    </location>
</feature>
<feature type="domain" description="PAS" evidence="24">
    <location>
        <begin position="588"/>
        <end position="660"/>
    </location>
</feature>
<feature type="modified residue" description="4-aspartylphosphate" evidence="19">
    <location>
        <position position="1194"/>
    </location>
</feature>
<dbReference type="InterPro" id="IPR036641">
    <property type="entry name" value="HPT_dom_sf"/>
</dbReference>
<dbReference type="InterPro" id="IPR000014">
    <property type="entry name" value="PAS"/>
</dbReference>
<dbReference type="InterPro" id="IPR001789">
    <property type="entry name" value="Sig_transdc_resp-reg_receiver"/>
</dbReference>
<dbReference type="GO" id="GO:0005524">
    <property type="term" value="F:ATP binding"/>
    <property type="evidence" value="ECO:0007669"/>
    <property type="project" value="UniProtKB-KW"/>
</dbReference>
<dbReference type="GO" id="GO:0000155">
    <property type="term" value="F:phosphorelay sensor kinase activity"/>
    <property type="evidence" value="ECO:0007669"/>
    <property type="project" value="InterPro"/>
</dbReference>
<gene>
    <name evidence="27" type="ORF">D5R40_22045</name>
</gene>
<dbReference type="SUPFAM" id="SSF52172">
    <property type="entry name" value="CheY-like"/>
    <property type="match status" value="2"/>
</dbReference>
<dbReference type="PANTHER" id="PTHR45339:SF1">
    <property type="entry name" value="HYBRID SIGNAL TRANSDUCTION HISTIDINE KINASE J"/>
    <property type="match status" value="1"/>
</dbReference>
<dbReference type="Gene3D" id="3.30.565.10">
    <property type="entry name" value="Histidine kinase-like ATPase, C-terminal domain"/>
    <property type="match status" value="1"/>
</dbReference>
<feature type="domain" description="PAC" evidence="25">
    <location>
        <begin position="664"/>
        <end position="716"/>
    </location>
</feature>
<evidence type="ECO:0000256" key="19">
    <source>
        <dbReference type="PROSITE-ProRule" id="PRU00169"/>
    </source>
</evidence>
<dbReference type="PROSITE" id="PS50109">
    <property type="entry name" value="HIS_KIN"/>
    <property type="match status" value="1"/>
</dbReference>
<evidence type="ECO:0000256" key="15">
    <source>
        <dbReference type="ARBA" id="ARBA00064003"/>
    </source>
</evidence>
<evidence type="ECO:0000256" key="8">
    <source>
        <dbReference type="ARBA" id="ARBA00022692"/>
    </source>
</evidence>
<dbReference type="InterPro" id="IPR036097">
    <property type="entry name" value="HisK_dim/P_sf"/>
</dbReference>
<dbReference type="FunFam" id="3.30.565.10:FF:000010">
    <property type="entry name" value="Sensor histidine kinase RcsC"/>
    <property type="match status" value="1"/>
</dbReference>
<dbReference type="Gene3D" id="6.10.340.10">
    <property type="match status" value="1"/>
</dbReference>
<evidence type="ECO:0000259" key="25">
    <source>
        <dbReference type="PROSITE" id="PS50113"/>
    </source>
</evidence>
<dbReference type="InterPro" id="IPR005467">
    <property type="entry name" value="His_kinase_dom"/>
</dbReference>
<dbReference type="FunFam" id="1.10.287.130:FF:000002">
    <property type="entry name" value="Two-component osmosensing histidine kinase"/>
    <property type="match status" value="1"/>
</dbReference>
<dbReference type="EC" id="2.7.13.3" evidence="4"/>
<dbReference type="Gene3D" id="1.20.120.160">
    <property type="entry name" value="HPT domain"/>
    <property type="match status" value="1"/>
</dbReference>
<dbReference type="GO" id="GO:0005886">
    <property type="term" value="C:plasma membrane"/>
    <property type="evidence" value="ECO:0007669"/>
    <property type="project" value="UniProtKB-SubCell"/>
</dbReference>
<evidence type="ECO:0000256" key="3">
    <source>
        <dbReference type="ARBA" id="ARBA00006402"/>
    </source>
</evidence>
<dbReference type="InterPro" id="IPR004358">
    <property type="entry name" value="Sig_transdc_His_kin-like_C"/>
</dbReference>
<dbReference type="InterPro" id="IPR013655">
    <property type="entry name" value="PAS_fold_3"/>
</dbReference>
<keyword evidence="12 21" id="KW-1133">Transmembrane helix</keyword>
<dbReference type="EMBL" id="RCBY01000150">
    <property type="protein sequence ID" value="RQH32868.1"/>
    <property type="molecule type" value="Genomic_DNA"/>
</dbReference>
<evidence type="ECO:0000256" key="7">
    <source>
        <dbReference type="ARBA" id="ARBA00022679"/>
    </source>
</evidence>
<organism evidence="27 28">
    <name type="scientific">Okeania hirsuta</name>
    <dbReference type="NCBI Taxonomy" id="1458930"/>
    <lineage>
        <taxon>Bacteria</taxon>
        <taxon>Bacillati</taxon>
        <taxon>Cyanobacteriota</taxon>
        <taxon>Cyanophyceae</taxon>
        <taxon>Oscillatoriophycideae</taxon>
        <taxon>Oscillatoriales</taxon>
        <taxon>Microcoleaceae</taxon>
        <taxon>Okeania</taxon>
    </lineage>
</organism>
<comment type="subcellular location">
    <subcellularLocation>
        <location evidence="2">Cell membrane</location>
        <topology evidence="2">Multi-pass membrane protein</topology>
    </subcellularLocation>
</comment>
<dbReference type="CDD" id="cd00082">
    <property type="entry name" value="HisKA"/>
    <property type="match status" value="1"/>
</dbReference>
<dbReference type="SUPFAM" id="SSF55785">
    <property type="entry name" value="PYP-like sensor domain (PAS domain)"/>
    <property type="match status" value="1"/>
</dbReference>
<dbReference type="NCBIfam" id="TIGR00229">
    <property type="entry name" value="sensory_box"/>
    <property type="match status" value="1"/>
</dbReference>
<dbReference type="InterPro" id="IPR001610">
    <property type="entry name" value="PAC"/>
</dbReference>
<dbReference type="InterPro" id="IPR000700">
    <property type="entry name" value="PAS-assoc_C"/>
</dbReference>
<dbReference type="SUPFAM" id="SSF47384">
    <property type="entry name" value="Homodimeric domain of signal transducing histidine kinase"/>
    <property type="match status" value="1"/>
</dbReference>
<evidence type="ECO:0000259" key="22">
    <source>
        <dbReference type="PROSITE" id="PS50109"/>
    </source>
</evidence>
<dbReference type="CDD" id="cd00130">
    <property type="entry name" value="PAS"/>
    <property type="match status" value="1"/>
</dbReference>
<feature type="modified residue" description="Phosphohistidine" evidence="18">
    <location>
        <position position="1336"/>
    </location>
</feature>
<evidence type="ECO:0000256" key="6">
    <source>
        <dbReference type="ARBA" id="ARBA00022553"/>
    </source>
</evidence>
<feature type="transmembrane region" description="Helical" evidence="21">
    <location>
        <begin position="184"/>
        <end position="203"/>
    </location>
</feature>
<keyword evidence="10 27" id="KW-0418">Kinase</keyword>
<comment type="caution">
    <text evidence="27">The sequence shown here is derived from an EMBL/GenBank/DDBJ whole genome shotgun (WGS) entry which is preliminary data.</text>
</comment>
<feature type="domain" description="HPt" evidence="26">
    <location>
        <begin position="1297"/>
        <end position="1394"/>
    </location>
</feature>
<evidence type="ECO:0000256" key="20">
    <source>
        <dbReference type="SAM" id="Coils"/>
    </source>
</evidence>
<dbReference type="InterPro" id="IPR011006">
    <property type="entry name" value="CheY-like_superfamily"/>
</dbReference>
<feature type="transmembrane region" description="Helical" evidence="21">
    <location>
        <begin position="45"/>
        <end position="71"/>
    </location>
</feature>
<comment type="catalytic activity">
    <reaction evidence="1">
        <text>ATP + protein L-histidine = ADP + protein N-phospho-L-histidine.</text>
        <dbReference type="EC" id="2.7.13.3"/>
    </reaction>
</comment>
<evidence type="ECO:0000256" key="2">
    <source>
        <dbReference type="ARBA" id="ARBA00004651"/>
    </source>
</evidence>
<feature type="domain" description="Histidine kinase" evidence="22">
    <location>
        <begin position="734"/>
        <end position="981"/>
    </location>
</feature>
<dbReference type="Gene3D" id="3.40.50.2300">
    <property type="match status" value="2"/>
</dbReference>
<dbReference type="PRINTS" id="PR00344">
    <property type="entry name" value="BCTRLSENSOR"/>
</dbReference>
<evidence type="ECO:0000259" key="23">
    <source>
        <dbReference type="PROSITE" id="PS50110"/>
    </source>
</evidence>
<dbReference type="InterPro" id="IPR035965">
    <property type="entry name" value="PAS-like_dom_sf"/>
</dbReference>
<dbReference type="SUPFAM" id="SSF55874">
    <property type="entry name" value="ATPase domain of HSP90 chaperone/DNA topoisomerase II/histidine kinase"/>
    <property type="match status" value="1"/>
</dbReference>
<feature type="modified residue" description="4-aspartylphosphate" evidence="19">
    <location>
        <position position="1052"/>
    </location>
</feature>
<dbReference type="Pfam" id="PF00512">
    <property type="entry name" value="HisKA"/>
    <property type="match status" value="1"/>
</dbReference>
<dbReference type="PROSITE" id="PS50894">
    <property type="entry name" value="HPT"/>
    <property type="match status" value="1"/>
</dbReference>
<reference evidence="27 28" key="1">
    <citation type="journal article" date="2018" name="ACS Chem. Biol.">
        <title>Ketoreductase domain dysfunction expands chemodiversity: malyngamide biosynthesis in the cyanobacterium Okeania hirsuta.</title>
        <authorList>
            <person name="Moss N.A."/>
            <person name="Leao T."/>
            <person name="Rankin M."/>
            <person name="McCullough T.M."/>
            <person name="Qu P."/>
            <person name="Korobeynikov A."/>
            <person name="Smith J.L."/>
            <person name="Gerwick L."/>
            <person name="Gerwick W.H."/>
        </authorList>
    </citation>
    <scope>NUCLEOTIDE SEQUENCE [LARGE SCALE GENOMIC DNA]</scope>
    <source>
        <strain evidence="27 28">PAB10Feb10-1</strain>
    </source>
</reference>
<dbReference type="OrthoDB" id="5389090at2"/>
<dbReference type="InterPro" id="IPR003594">
    <property type="entry name" value="HATPase_dom"/>
</dbReference>
<evidence type="ECO:0000256" key="13">
    <source>
        <dbReference type="ARBA" id="ARBA00023012"/>
    </source>
</evidence>
<evidence type="ECO:0000259" key="26">
    <source>
        <dbReference type="PROSITE" id="PS50894"/>
    </source>
</evidence>
<comment type="similarity">
    <text evidence="3">In the N-terminal section; belongs to the phytochrome family.</text>
</comment>
<keyword evidence="13" id="KW-0902">Two-component regulatory system</keyword>
<dbReference type="CDD" id="cd18773">
    <property type="entry name" value="PDC1_HK_sensor"/>
    <property type="match status" value="1"/>
</dbReference>
<keyword evidence="9" id="KW-0547">Nucleotide-binding</keyword>
<feature type="coiled-coil region" evidence="20">
    <location>
        <begin position="536"/>
        <end position="570"/>
    </location>
</feature>
<name>A0A3N6P4Z3_9CYAN</name>
<comment type="subunit">
    <text evidence="15">At low DSF concentrations, interacts with RpfF.</text>
</comment>
<keyword evidence="28" id="KW-1185">Reference proteome</keyword>
<feature type="transmembrane region" description="Helical" evidence="21">
    <location>
        <begin position="83"/>
        <end position="100"/>
    </location>
</feature>
<dbReference type="SMART" id="SM00073">
    <property type="entry name" value="HPT"/>
    <property type="match status" value="1"/>
</dbReference>
<dbReference type="Proteomes" id="UP000269154">
    <property type="component" value="Unassembled WGS sequence"/>
</dbReference>
<feature type="domain" description="Response regulatory" evidence="23">
    <location>
        <begin position="1002"/>
        <end position="1119"/>
    </location>
</feature>
<keyword evidence="7" id="KW-0808">Transferase</keyword>
<evidence type="ECO:0000259" key="24">
    <source>
        <dbReference type="PROSITE" id="PS50112"/>
    </source>
</evidence>
<dbReference type="CDD" id="cd00156">
    <property type="entry name" value="REC"/>
    <property type="match status" value="1"/>
</dbReference>
<dbReference type="Pfam" id="PF02518">
    <property type="entry name" value="HATPase_c"/>
    <property type="match status" value="1"/>
</dbReference>
<keyword evidence="20" id="KW-0175">Coiled coil</keyword>
<evidence type="ECO:0000256" key="4">
    <source>
        <dbReference type="ARBA" id="ARBA00012438"/>
    </source>
</evidence>
<evidence type="ECO:0000256" key="5">
    <source>
        <dbReference type="ARBA" id="ARBA00022475"/>
    </source>
</evidence>
<dbReference type="CDD" id="cd16922">
    <property type="entry name" value="HATPase_EvgS-ArcB-TorS-like"/>
    <property type="match status" value="1"/>
</dbReference>
<dbReference type="Gene3D" id="3.30.450.20">
    <property type="entry name" value="PAS domain"/>
    <property type="match status" value="2"/>
</dbReference>
<evidence type="ECO:0000256" key="10">
    <source>
        <dbReference type="ARBA" id="ARBA00022777"/>
    </source>
</evidence>
<evidence type="ECO:0000256" key="11">
    <source>
        <dbReference type="ARBA" id="ARBA00022840"/>
    </source>
</evidence>
<dbReference type="PANTHER" id="PTHR45339">
    <property type="entry name" value="HYBRID SIGNAL TRANSDUCTION HISTIDINE KINASE J"/>
    <property type="match status" value="1"/>
</dbReference>
<dbReference type="InterPro" id="IPR003661">
    <property type="entry name" value="HisK_dim/P_dom"/>
</dbReference>
<keyword evidence="14 21" id="KW-0472">Membrane</keyword>
<evidence type="ECO:0000256" key="1">
    <source>
        <dbReference type="ARBA" id="ARBA00000085"/>
    </source>
</evidence>
<evidence type="ECO:0000256" key="9">
    <source>
        <dbReference type="ARBA" id="ARBA00022741"/>
    </source>
</evidence>
<dbReference type="CDD" id="cd17546">
    <property type="entry name" value="REC_hyHK_CKI1_RcsC-like"/>
    <property type="match status" value="1"/>
</dbReference>
<dbReference type="Gene3D" id="1.10.287.130">
    <property type="match status" value="1"/>
</dbReference>
<evidence type="ECO:0000256" key="21">
    <source>
        <dbReference type="SAM" id="Phobius"/>
    </source>
</evidence>
<dbReference type="SMART" id="SM00388">
    <property type="entry name" value="HisKA"/>
    <property type="match status" value="1"/>
</dbReference>
<accession>A0A3N6P4Z3</accession>
<dbReference type="SMART" id="SM00086">
    <property type="entry name" value="PAC"/>
    <property type="match status" value="1"/>
</dbReference>
<dbReference type="InterPro" id="IPR008207">
    <property type="entry name" value="Sig_transdc_His_kin_Hpt_dom"/>
</dbReference>
<dbReference type="SMART" id="SM00091">
    <property type="entry name" value="PAS"/>
    <property type="match status" value="1"/>
</dbReference>
<dbReference type="PROSITE" id="PS50112">
    <property type="entry name" value="PAS"/>
    <property type="match status" value="1"/>
</dbReference>
<sequence length="1395" mass="156534">MNFFHKNKKSLKNYSLTSKLGLILLIILGYLGNYFKLPLFFGVDFLFGSIAVFMIVELYGVIWGTIAAFIAGSHTYFLWHHPYAIAIFTLEAMFVGIMLKRRPWQNIVLLDGIYWLLIGMPLVALFYGLMLNVGTTQTVLIMLKQSINGFLNALIANLIVSYLPINQLFKLSKNYKKISFQETIFHLLVALILLPALILTILNGQHILTIVEKDIQKELKATTNPLVNNLQFWYQKHLYAVEELAKIAAQVPENEISTLQQSTSVIKKAFTSFLKVYVTDAKGNIIAAEPALNELGESLVNLNISNKYTWSKLAKELQPQVTDIHRDKASPFPHIGIIVPIVKENSFQGIAYASVGIAELGQLQQLNTQIKEINIILVDSKQYIITEGSSEATTKEKFDLQETGNVEYEGDIFKWQPTTPGMPKMKRWKQSFYGKKMQISADLPWTLYVTLPTAPYIDFLETSYIKNLVTMQIIAVVGLIISVLVSKRLVAPMLTLTQVTTDLPQKLLYQEIPIGLPRKSKIAEINTLTANFQSMLLALQEKFTEIKHTNESLENRVRERTQELHKKNRDLSAEILERRRIESILSDREERYALAISGTNDGIWDWDIQTNQVYYSPTWMRIIGHENDPLPYTLSTWSDNIHPEDLEATLRDVEAHLAGETERYQNTHRIKHRDGHYVWIFTKGQRICDDSGQPYRAVGTITDFTENKQAEDRTRAAKEEAEIANRAKSEFLATMSHEIRTPMNAVIGMTGLLLDTELNSQQQDFVEVIRNSGDALLSLINDILDFSKIESGKLCLEEQPFNIRSCIEECLDLLAPKAAEKKLELAYLIQQQTPEVIVGDVTRLRQVLVNLLSNGVKFTETGEVVLSVTASLQNQDLNPSQKRDCPIPNQTECLESYVPCSTVYEIQFAVKDTGIGIPQDRMDRLFKPFSQVDASTTRHYGGTGLGLVISKRLSEIMGGKMWVESEAGVGSTFFFTVVATAIGENSCLGQKSETETILKNKHLLVVDDNATNRQVLTLQAESLCMISQAVGSGQEAINLLQSGQTFDFAILDVYMPVMDGFTLANKIRKLPNCQELPLVFLSSLSQLEYSSQNLNINVAAYLNKPIKQSQLEKALVGILTGGMVNSTQKSKIQSNVKLAEKLPLKILLAEDNVVNQKVAINILKNLGYRADVAANGLEVLAALRRQSYDVVLMDVQMPEMDGLTATRQICTEWEKEKRPRIIAMTANAMQGDRENCLAAGMDDYISKPVRLEALTTALSKYGPPQTTTEKDVLPQAELEGVVDLAVLQELKKMAGGNSELLVEVIDCYLEDSPKLLDEMSQAIKQQQAKLLQRSAHSMKSSSASVGANNLPELCKELEYIAREGTTEGADKIFSQLQAEYQRVDTVLRSELQAYI</sequence>
<evidence type="ECO:0000256" key="14">
    <source>
        <dbReference type="ARBA" id="ARBA00023136"/>
    </source>
</evidence>
<dbReference type="Pfam" id="PF01627">
    <property type="entry name" value="Hpt"/>
    <property type="match status" value="1"/>
</dbReference>
<keyword evidence="5" id="KW-1003">Cell membrane</keyword>
<evidence type="ECO:0000256" key="16">
    <source>
        <dbReference type="ARBA" id="ARBA00068150"/>
    </source>
</evidence>
<keyword evidence="11" id="KW-0067">ATP-binding</keyword>
<dbReference type="SMART" id="SM00448">
    <property type="entry name" value="REC"/>
    <property type="match status" value="2"/>
</dbReference>
<feature type="transmembrane region" description="Helical" evidence="21">
    <location>
        <begin position="146"/>
        <end position="164"/>
    </location>
</feature>
<dbReference type="SUPFAM" id="SSF47226">
    <property type="entry name" value="Histidine-containing phosphotransfer domain, HPT domain"/>
    <property type="match status" value="1"/>
</dbReference>
<dbReference type="Pfam" id="PF00072">
    <property type="entry name" value="Response_reg"/>
    <property type="match status" value="2"/>
</dbReference>
<dbReference type="InterPro" id="IPR036890">
    <property type="entry name" value="HATPase_C_sf"/>
</dbReference>
<evidence type="ECO:0000313" key="28">
    <source>
        <dbReference type="Proteomes" id="UP000269154"/>
    </source>
</evidence>
<feature type="transmembrane region" description="Helical" evidence="21">
    <location>
        <begin position="112"/>
        <end position="134"/>
    </location>
</feature>
<evidence type="ECO:0000256" key="17">
    <source>
        <dbReference type="ARBA" id="ARBA00074306"/>
    </source>
</evidence>
<evidence type="ECO:0000256" key="18">
    <source>
        <dbReference type="PROSITE-ProRule" id="PRU00110"/>
    </source>
</evidence>
<dbReference type="PROSITE" id="PS50110">
    <property type="entry name" value="RESPONSE_REGULATORY"/>
    <property type="match status" value="2"/>
</dbReference>
<feature type="transmembrane region" description="Helical" evidence="21">
    <location>
        <begin position="20"/>
        <end position="39"/>
    </location>
</feature>